<evidence type="ECO:0000256" key="1">
    <source>
        <dbReference type="ARBA" id="ARBA00000085"/>
    </source>
</evidence>
<accession>A0A364Y3M5</accession>
<comment type="catalytic activity">
    <reaction evidence="1">
        <text>ATP + protein L-histidine = ADP + protein N-phospho-L-histidine.</text>
        <dbReference type="EC" id="2.7.13.3"/>
    </reaction>
</comment>
<dbReference type="Gene3D" id="1.25.40.10">
    <property type="entry name" value="Tetratricopeptide repeat domain"/>
    <property type="match status" value="2"/>
</dbReference>
<feature type="coiled-coil region" evidence="3">
    <location>
        <begin position="376"/>
        <end position="414"/>
    </location>
</feature>
<comment type="caution">
    <text evidence="6">The sequence shown here is derived from an EMBL/GenBank/DDBJ whole genome shotgun (WGS) entry which is preliminary data.</text>
</comment>
<dbReference type="CDD" id="cd00082">
    <property type="entry name" value="HisKA"/>
    <property type="match status" value="1"/>
</dbReference>
<reference evidence="6 7" key="1">
    <citation type="submission" date="2018-06" db="EMBL/GenBank/DDBJ databases">
        <title>Chryseolinea flavus sp. nov., a member of the phylum Bacteroidetes isolated from soil.</title>
        <authorList>
            <person name="Li Y."/>
            <person name="Wang J."/>
        </authorList>
    </citation>
    <scope>NUCLEOTIDE SEQUENCE [LARGE SCALE GENOMIC DNA]</scope>
    <source>
        <strain evidence="6 7">SDU1-6</strain>
    </source>
</reference>
<feature type="chain" id="PRO_5016993124" description="histidine kinase" evidence="5">
    <location>
        <begin position="21"/>
        <end position="482"/>
    </location>
</feature>
<keyword evidence="3" id="KW-0175">Coiled coil</keyword>
<evidence type="ECO:0000256" key="2">
    <source>
        <dbReference type="ARBA" id="ARBA00012438"/>
    </source>
</evidence>
<dbReference type="InterPro" id="IPR003661">
    <property type="entry name" value="HisK_dim/P_dom"/>
</dbReference>
<feature type="signal peptide" evidence="5">
    <location>
        <begin position="1"/>
        <end position="20"/>
    </location>
</feature>
<dbReference type="InterPro" id="IPR019734">
    <property type="entry name" value="TPR_rpt"/>
</dbReference>
<protein>
    <recommendedName>
        <fullName evidence="2">histidine kinase</fullName>
        <ecNumber evidence="2">2.7.13.3</ecNumber>
    </recommendedName>
</protein>
<dbReference type="SUPFAM" id="SSF47384">
    <property type="entry name" value="Homodimeric domain of signal transducing histidine kinase"/>
    <property type="match status" value="1"/>
</dbReference>
<keyword evidence="4" id="KW-0812">Transmembrane</keyword>
<dbReference type="Gene3D" id="1.10.287.130">
    <property type="match status" value="1"/>
</dbReference>
<evidence type="ECO:0000313" key="7">
    <source>
        <dbReference type="Proteomes" id="UP000251889"/>
    </source>
</evidence>
<evidence type="ECO:0000256" key="5">
    <source>
        <dbReference type="SAM" id="SignalP"/>
    </source>
</evidence>
<dbReference type="SUPFAM" id="SSF48452">
    <property type="entry name" value="TPR-like"/>
    <property type="match status" value="2"/>
</dbReference>
<dbReference type="GO" id="GO:0000155">
    <property type="term" value="F:phosphorelay sensor kinase activity"/>
    <property type="evidence" value="ECO:0007669"/>
    <property type="project" value="InterPro"/>
</dbReference>
<dbReference type="SMART" id="SM00028">
    <property type="entry name" value="TPR"/>
    <property type="match status" value="4"/>
</dbReference>
<organism evidence="6 7">
    <name type="scientific">Pseudochryseolinea flava</name>
    <dbReference type="NCBI Taxonomy" id="2059302"/>
    <lineage>
        <taxon>Bacteria</taxon>
        <taxon>Pseudomonadati</taxon>
        <taxon>Bacteroidota</taxon>
        <taxon>Cytophagia</taxon>
        <taxon>Cytophagales</taxon>
        <taxon>Fulvivirgaceae</taxon>
        <taxon>Pseudochryseolinea</taxon>
    </lineage>
</organism>
<dbReference type="EMBL" id="QMFY01000004">
    <property type="protein sequence ID" value="RAW01410.1"/>
    <property type="molecule type" value="Genomic_DNA"/>
</dbReference>
<name>A0A364Y3M5_9BACT</name>
<dbReference type="InterPro" id="IPR036097">
    <property type="entry name" value="HisK_dim/P_sf"/>
</dbReference>
<dbReference type="Pfam" id="PF13424">
    <property type="entry name" value="TPR_12"/>
    <property type="match status" value="1"/>
</dbReference>
<dbReference type="PANTHER" id="PTHR10098">
    <property type="entry name" value="RAPSYN-RELATED"/>
    <property type="match status" value="1"/>
</dbReference>
<feature type="transmembrane region" description="Helical" evidence="4">
    <location>
        <begin position="349"/>
        <end position="370"/>
    </location>
</feature>
<dbReference type="EC" id="2.7.13.3" evidence="2"/>
<dbReference type="RefSeq" id="WP_112746896.1">
    <property type="nucleotide sequence ID" value="NZ_QMFY01000004.1"/>
</dbReference>
<dbReference type="Proteomes" id="UP000251889">
    <property type="component" value="Unassembled WGS sequence"/>
</dbReference>
<keyword evidence="4" id="KW-0472">Membrane</keyword>
<proteinExistence type="predicted"/>
<dbReference type="InterPro" id="IPR011990">
    <property type="entry name" value="TPR-like_helical_dom_sf"/>
</dbReference>
<keyword evidence="7" id="KW-1185">Reference proteome</keyword>
<dbReference type="OrthoDB" id="982262at2"/>
<keyword evidence="4" id="KW-1133">Transmembrane helix</keyword>
<sequence length="482" mass="55562">MARTLIFLVSLLTTIHGAVAQQQRIDSLLKALPKAEAGKLHVDALNRLAFAYTPVSVTEAERLTKESIQEAREYNYESGIADAYRTLGVIYYVRGEYHLGAQYSYEALNLYEKLKDKTGQAKVLNNLALIYLEEKDFEKVKMFSEQSLALKRMAGDSAGVANSYLALAEYHLNQKNFDRAMSLCESARTLYDRAHDWRGSYASFQMGEIFHAQQNYTAALEKYQSALTDSQRTHDYVATIMISKKLGQLFLETQQLDSAYSKLNYAKNLAREKVSRHNEMQIDQLLADYFTGIGRVDSALYYTKTAMAIEREIFNHQKSEQIAMLQMLYNFEKNDRELEFQKKIVRRQYVAIIGVSLILLLTTIFGVKFYKLNKNNLQAKETLIKLNEDIHKMNENLEAMVQERTEKIKFQNQKLIEFTFFTAHEVRGPVARILGLIELSKLDEIQADEKIQILKRLEEAGLELDEVIRQINRKMEKGQLKA</sequence>
<evidence type="ECO:0000256" key="4">
    <source>
        <dbReference type="SAM" id="Phobius"/>
    </source>
</evidence>
<keyword evidence="5" id="KW-0732">Signal</keyword>
<dbReference type="AlphaFoldDB" id="A0A364Y3M5"/>
<evidence type="ECO:0000256" key="3">
    <source>
        <dbReference type="SAM" id="Coils"/>
    </source>
</evidence>
<evidence type="ECO:0000313" key="6">
    <source>
        <dbReference type="EMBL" id="RAW01410.1"/>
    </source>
</evidence>
<gene>
    <name evidence="6" type="ORF">DQQ10_10945</name>
</gene>